<comment type="similarity">
    <text evidence="3 13">Belongs to the damage-control phosphatase family. Sugar phosphate phosphatase III subfamily.</text>
</comment>
<comment type="catalytic activity">
    <reaction evidence="1 13">
        <text>L-glutamyl-[protein] + S-adenosyl-L-methionine = [protein]-L-glutamate 5-O-methyl ester + S-adenosyl-L-homocysteine</text>
        <dbReference type="Rhea" id="RHEA:24452"/>
        <dbReference type="Rhea" id="RHEA-COMP:10208"/>
        <dbReference type="Rhea" id="RHEA-COMP:10311"/>
        <dbReference type="ChEBI" id="CHEBI:29973"/>
        <dbReference type="ChEBI" id="CHEBI:57856"/>
        <dbReference type="ChEBI" id="CHEBI:59789"/>
        <dbReference type="ChEBI" id="CHEBI:82795"/>
    </reaction>
</comment>
<sequence>MGNLFSRDDDLPPKLHGGKEGTFVFYTIAERWPKTIAKIVDHFHRKRRDFIDQYGEEADLDVKSVIAELSELRYRIATDKPLENIDDTSYSYEMWNNLLAQMRAENGEDDVTWFKCDWLFGECYMYRRIVGCTAKTKYLKSFDFFMEQKVDGFNSHVEQIRDGIKYIFAVADNLSIQQERETLEVLLKMCLWGNRCDLSLSCGDATQLSQSPIDSARQLDSYILCNDLGTAIEMFLLKLKPNKKGLKEFHIVLDNAGPELMGDLIFAEYLMQVKLVDKTVLHGKEYPYFVSDVTGADFEWTLAELKKRGDVFGTMYSKLSTRVKKGQLVFDDHRFWTYPHPYCQMKNVAPELYSHLRDASLIMFKGDLNYRKLVGDRDWPYGTPFKTALCGFLPAPILALRTLKSETVAGLPDDVAERMEDEPDQKWMVTGEYGIAELAY</sequence>
<dbReference type="SUPFAM" id="SSF111321">
    <property type="entry name" value="AF1104-like"/>
    <property type="match status" value="1"/>
</dbReference>
<dbReference type="EC" id="2.1.1.-" evidence="13"/>
<evidence type="ECO:0000256" key="11">
    <source>
        <dbReference type="ARBA" id="ARBA00045980"/>
    </source>
</evidence>
<dbReference type="GO" id="GO:0032259">
    <property type="term" value="P:methylation"/>
    <property type="evidence" value="ECO:0007669"/>
    <property type="project" value="UniProtKB-KW"/>
</dbReference>
<dbReference type="EC" id="3.1.3.-" evidence="13"/>
<evidence type="ECO:0000256" key="7">
    <source>
        <dbReference type="ARBA" id="ARBA00022691"/>
    </source>
</evidence>
<dbReference type="GO" id="GO:0006974">
    <property type="term" value="P:DNA damage response"/>
    <property type="evidence" value="ECO:0007669"/>
    <property type="project" value="TreeGrafter"/>
</dbReference>
<comment type="domain">
    <text evidence="13">Subfamily III proteins have a conserved RTxK motif about 40-50 residues from the C-terminus; the threonine may be replaced by serine or cysteine.</text>
</comment>
<comment type="function">
    <text evidence="11 13">Metal-dependent phosphatase that shows phosphatase activity against several substrates, including fructose-1-phosphate and fructose-6-phosphate. Its preference for fructose-1-phosphate, a strong glycating agent that causes DNA damage rather than a canonical yeast metabolite, suggests a damage-control function in hexose phosphate metabolism. Has also been shown to have O-methyltransferase activity that methylates glutamate residues of target proteins to form gamma-glutamyl methyl ester residues. Possibly methylates PCNA, suggesting it is involved in the DNA damage response.</text>
</comment>
<evidence type="ECO:0000256" key="4">
    <source>
        <dbReference type="ARBA" id="ARBA00022596"/>
    </source>
</evidence>
<evidence type="ECO:0000313" key="15">
    <source>
        <dbReference type="Proteomes" id="UP000025227"/>
    </source>
</evidence>
<evidence type="ECO:0000256" key="6">
    <source>
        <dbReference type="ARBA" id="ARBA00022679"/>
    </source>
</evidence>
<dbReference type="GO" id="GO:0016791">
    <property type="term" value="F:phosphatase activity"/>
    <property type="evidence" value="ECO:0007669"/>
    <property type="project" value="TreeGrafter"/>
</dbReference>
<dbReference type="Pfam" id="PF01937">
    <property type="entry name" value="ARMT1-like_dom"/>
    <property type="match status" value="1"/>
</dbReference>
<evidence type="ECO:0000256" key="12">
    <source>
        <dbReference type="ARBA" id="ARBA00048809"/>
    </source>
</evidence>
<organism evidence="15 16">
    <name type="scientific">Haemonchus contortus</name>
    <name type="common">Barber pole worm</name>
    <dbReference type="NCBI Taxonomy" id="6289"/>
    <lineage>
        <taxon>Eukaryota</taxon>
        <taxon>Metazoa</taxon>
        <taxon>Ecdysozoa</taxon>
        <taxon>Nematoda</taxon>
        <taxon>Chromadorea</taxon>
        <taxon>Rhabditida</taxon>
        <taxon>Rhabditina</taxon>
        <taxon>Rhabditomorpha</taxon>
        <taxon>Strongyloidea</taxon>
        <taxon>Trichostrongylidae</taxon>
        <taxon>Haemonchus</taxon>
    </lineage>
</organism>
<keyword evidence="6" id="KW-0808">Transferase</keyword>
<evidence type="ECO:0000256" key="1">
    <source>
        <dbReference type="ARBA" id="ARBA00000807"/>
    </source>
</evidence>
<evidence type="ECO:0000256" key="9">
    <source>
        <dbReference type="ARBA" id="ARBA00022801"/>
    </source>
</evidence>
<dbReference type="PANTHER" id="PTHR12260">
    <property type="entry name" value="DAMAGE-CONTROL PHOSPHATASE ARMT1"/>
    <property type="match status" value="1"/>
</dbReference>
<evidence type="ECO:0000256" key="2">
    <source>
        <dbReference type="ARBA" id="ARBA00001326"/>
    </source>
</evidence>
<dbReference type="Gene3D" id="1.20.930.60">
    <property type="match status" value="1"/>
</dbReference>
<name>A0A7I4YSR8_HAECO</name>
<dbReference type="AlphaFoldDB" id="A0A7I4YSR8"/>
<evidence type="ECO:0000256" key="13">
    <source>
        <dbReference type="RuleBase" id="RU367030"/>
    </source>
</evidence>
<dbReference type="PANTHER" id="PTHR12260:SF6">
    <property type="entry name" value="DAMAGE-CONTROL PHOSPHATASE ARMT1"/>
    <property type="match status" value="1"/>
</dbReference>
<keyword evidence="9 13" id="KW-0378">Hydrolase</keyword>
<dbReference type="InterPro" id="IPR036075">
    <property type="entry name" value="ARMT-1-like_metal-bd_sf"/>
</dbReference>
<keyword evidence="4" id="KW-0533">Nickel</keyword>
<dbReference type="OMA" id="IFARQKM"/>
<comment type="catalytic activity">
    <reaction evidence="12 13">
        <text>beta-D-fructose 6-phosphate = dihydroxyacetone + D-glyceraldehyde 3-phosphate</text>
        <dbReference type="Rhea" id="RHEA:28002"/>
        <dbReference type="ChEBI" id="CHEBI:16016"/>
        <dbReference type="ChEBI" id="CHEBI:57634"/>
        <dbReference type="ChEBI" id="CHEBI:59776"/>
    </reaction>
</comment>
<dbReference type="GO" id="GO:0005634">
    <property type="term" value="C:nucleus"/>
    <property type="evidence" value="ECO:0007669"/>
    <property type="project" value="TreeGrafter"/>
</dbReference>
<keyword evidence="5 13" id="KW-0489">Methyltransferase</keyword>
<protein>
    <recommendedName>
        <fullName evidence="13">Sugar phosphate phosphatase</fullName>
        <ecNumber evidence="13">2.1.1.-</ecNumber>
        <ecNumber evidence="13">3.1.3.-</ecNumber>
    </recommendedName>
</protein>
<evidence type="ECO:0000256" key="10">
    <source>
        <dbReference type="ARBA" id="ARBA00023211"/>
    </source>
</evidence>
<dbReference type="Gene3D" id="3.40.50.10880">
    <property type="entry name" value="Uncharacterised protein PF01937, DUF89, domain 3"/>
    <property type="match status" value="1"/>
</dbReference>
<keyword evidence="15" id="KW-1185">Reference proteome</keyword>
<evidence type="ECO:0000259" key="14">
    <source>
        <dbReference type="Pfam" id="PF01937"/>
    </source>
</evidence>
<dbReference type="GO" id="GO:0046872">
    <property type="term" value="F:metal ion binding"/>
    <property type="evidence" value="ECO:0007669"/>
    <property type="project" value="UniProtKB-UniRule"/>
</dbReference>
<dbReference type="WBParaSite" id="HCON_00132680-00001">
    <property type="protein sequence ID" value="HCON_00132680-00001"/>
    <property type="gene ID" value="HCON_00132680"/>
</dbReference>
<dbReference type="Proteomes" id="UP000025227">
    <property type="component" value="Unplaced"/>
</dbReference>
<keyword evidence="8 13" id="KW-0479">Metal-binding</keyword>
<dbReference type="FunFam" id="3.40.50.10880:FF:000002">
    <property type="entry name" value="Acidic residue methyltransferase 1"/>
    <property type="match status" value="1"/>
</dbReference>
<evidence type="ECO:0000256" key="5">
    <source>
        <dbReference type="ARBA" id="ARBA00022603"/>
    </source>
</evidence>
<comment type="catalytic activity">
    <reaction evidence="2 13">
        <text>beta-D-fructose 1-phosphate + H2O = D-fructose + phosphate</text>
        <dbReference type="Rhea" id="RHEA:35603"/>
        <dbReference type="ChEBI" id="CHEBI:15377"/>
        <dbReference type="ChEBI" id="CHEBI:37721"/>
        <dbReference type="ChEBI" id="CHEBI:43474"/>
        <dbReference type="ChEBI" id="CHEBI:138881"/>
    </reaction>
</comment>
<keyword evidence="7" id="KW-0949">S-adenosyl-L-methionine</keyword>
<comment type="cofactor">
    <cofactor evidence="13">
        <name>Mn(2+)</name>
        <dbReference type="ChEBI" id="CHEBI:29035"/>
    </cofactor>
    <cofactor evidence="13">
        <name>Ni(2+)</name>
        <dbReference type="ChEBI" id="CHEBI:49786"/>
    </cofactor>
</comment>
<dbReference type="GO" id="GO:0051998">
    <property type="term" value="F:protein carboxyl O-methyltransferase activity"/>
    <property type="evidence" value="ECO:0007669"/>
    <property type="project" value="UniProtKB-UniRule"/>
</dbReference>
<keyword evidence="10 13" id="KW-0464">Manganese</keyword>
<evidence type="ECO:0000313" key="16">
    <source>
        <dbReference type="WBParaSite" id="HCON_00132680-00001"/>
    </source>
</evidence>
<proteinExistence type="inferred from homology"/>
<reference evidence="16" key="1">
    <citation type="submission" date="2020-12" db="UniProtKB">
        <authorList>
            <consortium name="WormBaseParasite"/>
        </authorList>
    </citation>
    <scope>IDENTIFICATION</scope>
    <source>
        <strain evidence="16">MHco3</strain>
    </source>
</reference>
<dbReference type="InterPro" id="IPR002791">
    <property type="entry name" value="ARMT1-like_metal-bd"/>
</dbReference>
<accession>A0A7I4YSR8</accession>
<dbReference type="InterPro" id="IPR039763">
    <property type="entry name" value="ARMT1"/>
</dbReference>
<evidence type="ECO:0000256" key="3">
    <source>
        <dbReference type="ARBA" id="ARBA00009519"/>
    </source>
</evidence>
<feature type="domain" description="Damage-control phosphatase ARMT1-like metal-binding" evidence="14">
    <location>
        <begin position="27"/>
        <end position="416"/>
    </location>
</feature>
<evidence type="ECO:0000256" key="8">
    <source>
        <dbReference type="ARBA" id="ARBA00022723"/>
    </source>
</evidence>
<dbReference type="OrthoDB" id="541375at2759"/>